<keyword evidence="6" id="KW-1185">Reference proteome</keyword>
<dbReference type="NCBIfam" id="TIGR00229">
    <property type="entry name" value="sensory_box"/>
    <property type="match status" value="3"/>
</dbReference>
<dbReference type="Gene3D" id="2.10.70.100">
    <property type="match status" value="1"/>
</dbReference>
<organism evidence="5 6">
    <name type="scientific">Halopseudomonas oceani</name>
    <dbReference type="NCBI Taxonomy" id="1708783"/>
    <lineage>
        <taxon>Bacteria</taxon>
        <taxon>Pseudomonadati</taxon>
        <taxon>Pseudomonadota</taxon>
        <taxon>Gammaproteobacteria</taxon>
        <taxon>Pseudomonadales</taxon>
        <taxon>Pseudomonadaceae</taxon>
        <taxon>Halopseudomonas</taxon>
    </lineage>
</organism>
<dbReference type="PROSITE" id="PS50887">
    <property type="entry name" value="GGDEF"/>
    <property type="match status" value="1"/>
</dbReference>
<sequence>MDQKTMPGNTGTSPPDALFASGLPFNVLFHGMPCPALMIEQRTNRIIDLNNAFVQQFQWHSDHILGQDAASFPLWGRPAQWRALLSELDRNNCLRNRSVSLLGRNGGLQRCRLSMDRVDYNGGQQLLISLLPLVPSDPTYSSEFSDNSAAQMMIDLSSRRILQVNPPFERLSGMSNSACQGRTVAELGLLPQSVSDRLHTRLANGDILQEEELRIRLPGGQSADVFLHAETVLLRNRHNLIVTILLSGQQQSRDRALRDSQERLRLALDAAQMGIWDWKLGSDTLHCSARAAELHGLAANDWQGSARAFMRQIISEDKRAIRRALVTICRGHQTHYRLTYRVPHGKSVRWLQATATLHLDSLGQPARIIGTVMDITDQRKSQTALVESEAKFSMLFQSAPDAYCLIHCDSQRIIEVNQSFSRTFGYPLLDLVGNTPQQAGLWSNQPADAGLNEAARGSEDLSERVCTFATRDGHVLLCETSTTRLRINRQRCVLFSFRDITARTQAEAALRASEDKFARAFKGSPDAITISERMSGRYLEVNEGFCRLTGYHEQDAVGRSAAELGLWVEPDQLDELILQMELHGGVYHQELGLRTRDAAERTVAVSAQPLKVEGQDCVLLTARDVTEQKRIEAKVKHLAYHDALTNLPNRLLLSDRLSQLNALYQRHALRGALLFFDLDHFKHINDSLGHSCGDAVLQEVTHRLLGRVRAEDTVARLGGDEFVVLLSGLNSTGTLLRQEVQQTARELLDAISEPMQVEGHALQLSASIGIALIPEHGDSAEDLLKRADIALYRVKEDGRDGIAFFEQSMQTVASERLAIESELRKAFGTDQFRLYYQPQVIYGSQKILGAEALLRWHHPRRGVIAPATFIDVLEQSSLIFDAGRWILNKACQCIAGLLADQLIDPETFCLSVNISPRQFRHSTFVDDVMGAIHQHAIPTRCLSLEITEGIVIENISDTIDKMNELRSHGVHFSIDDFGTGYSSLSYLKRLPVDLLKIDQSFVRDSTNNVNDAEIIRAIIAIASSLHMDLIAEGVETREQLNFLHAQGCNQFQGYLFSPPIDEHSFRTLLLTGGFEQQH</sequence>
<dbReference type="InterPro" id="IPR043128">
    <property type="entry name" value="Rev_trsase/Diguanyl_cyclase"/>
</dbReference>
<dbReference type="EMBL" id="PPSK01000004">
    <property type="protein sequence ID" value="POB04474.1"/>
    <property type="molecule type" value="Genomic_DNA"/>
</dbReference>
<dbReference type="PROSITE" id="PS50883">
    <property type="entry name" value="EAL"/>
    <property type="match status" value="1"/>
</dbReference>
<dbReference type="InterPro" id="IPR052155">
    <property type="entry name" value="Biofilm_reg_signaling"/>
</dbReference>
<dbReference type="Pfam" id="PF13426">
    <property type="entry name" value="PAS_9"/>
    <property type="match status" value="2"/>
</dbReference>
<feature type="domain" description="GGDEF" evidence="4">
    <location>
        <begin position="669"/>
        <end position="807"/>
    </location>
</feature>
<dbReference type="InterPro" id="IPR000700">
    <property type="entry name" value="PAS-assoc_C"/>
</dbReference>
<dbReference type="InterPro" id="IPR001610">
    <property type="entry name" value="PAC"/>
</dbReference>
<dbReference type="CDD" id="cd01948">
    <property type="entry name" value="EAL"/>
    <property type="match status" value="1"/>
</dbReference>
<evidence type="ECO:0000259" key="3">
    <source>
        <dbReference type="PROSITE" id="PS50883"/>
    </source>
</evidence>
<reference evidence="5 6" key="1">
    <citation type="submission" date="2018-01" db="EMBL/GenBank/DDBJ databases">
        <title>Draft genome of the type strain Pseudomonas oceani DSM 100277 isolated from the deep water in Okinawa trough, northwestern Pacific Ocean.</title>
        <authorList>
            <person name="Gomila M."/>
            <person name="Mulet M."/>
            <person name="Garcia-Valdes E."/>
            <person name="Lalucat J."/>
        </authorList>
    </citation>
    <scope>NUCLEOTIDE SEQUENCE [LARGE SCALE GENOMIC DNA]</scope>
    <source>
        <strain evidence="5 6">DSM 100277</strain>
    </source>
</reference>
<dbReference type="InterPro" id="IPR000014">
    <property type="entry name" value="PAS"/>
</dbReference>
<dbReference type="SUPFAM" id="SSF55073">
    <property type="entry name" value="Nucleotide cyclase"/>
    <property type="match status" value="1"/>
</dbReference>
<protein>
    <submittedName>
        <fullName evidence="5">Histidine kinase</fullName>
    </submittedName>
</protein>
<dbReference type="InterPro" id="IPR013655">
    <property type="entry name" value="PAS_fold_3"/>
</dbReference>
<dbReference type="SMART" id="SM00267">
    <property type="entry name" value="GGDEF"/>
    <property type="match status" value="1"/>
</dbReference>
<dbReference type="SUPFAM" id="SSF141868">
    <property type="entry name" value="EAL domain-like"/>
    <property type="match status" value="1"/>
</dbReference>
<dbReference type="Gene3D" id="3.20.20.450">
    <property type="entry name" value="EAL domain"/>
    <property type="match status" value="1"/>
</dbReference>
<feature type="domain" description="PAS" evidence="1">
    <location>
        <begin position="388"/>
        <end position="435"/>
    </location>
</feature>
<evidence type="ECO:0000313" key="5">
    <source>
        <dbReference type="EMBL" id="POB04474.1"/>
    </source>
</evidence>
<dbReference type="InterPro" id="IPR001633">
    <property type="entry name" value="EAL_dom"/>
</dbReference>
<dbReference type="Gene3D" id="3.30.450.20">
    <property type="entry name" value="PAS domain"/>
    <property type="match status" value="5"/>
</dbReference>
<dbReference type="CDD" id="cd00130">
    <property type="entry name" value="PAS"/>
    <property type="match status" value="5"/>
</dbReference>
<name>A0A2P4EWV3_9GAMM</name>
<feature type="domain" description="PAC" evidence="2">
    <location>
        <begin position="587"/>
        <end position="637"/>
    </location>
</feature>
<evidence type="ECO:0000313" key="6">
    <source>
        <dbReference type="Proteomes" id="UP000243451"/>
    </source>
</evidence>
<gene>
    <name evidence="5" type="ORF">C1949_05725</name>
</gene>
<accession>A0A2P4EWV3</accession>
<dbReference type="PANTHER" id="PTHR44757">
    <property type="entry name" value="DIGUANYLATE CYCLASE DGCP"/>
    <property type="match status" value="1"/>
</dbReference>
<dbReference type="PROSITE" id="PS50112">
    <property type="entry name" value="PAS"/>
    <property type="match status" value="2"/>
</dbReference>
<proteinExistence type="predicted"/>
<evidence type="ECO:0000259" key="4">
    <source>
        <dbReference type="PROSITE" id="PS50887"/>
    </source>
</evidence>
<dbReference type="CDD" id="cd01949">
    <property type="entry name" value="GGDEF"/>
    <property type="match status" value="1"/>
</dbReference>
<dbReference type="SMART" id="SM00086">
    <property type="entry name" value="PAC"/>
    <property type="match status" value="3"/>
</dbReference>
<dbReference type="InterPro" id="IPR035919">
    <property type="entry name" value="EAL_sf"/>
</dbReference>
<dbReference type="SMART" id="SM00052">
    <property type="entry name" value="EAL"/>
    <property type="match status" value="1"/>
</dbReference>
<dbReference type="PANTHER" id="PTHR44757:SF2">
    <property type="entry name" value="BIOFILM ARCHITECTURE MAINTENANCE PROTEIN MBAA"/>
    <property type="match status" value="1"/>
</dbReference>
<dbReference type="SMART" id="SM00091">
    <property type="entry name" value="PAS"/>
    <property type="match status" value="5"/>
</dbReference>
<keyword evidence="5" id="KW-0808">Transferase</keyword>
<feature type="domain" description="PAS" evidence="1">
    <location>
        <begin position="513"/>
        <end position="576"/>
    </location>
</feature>
<dbReference type="InterPro" id="IPR029787">
    <property type="entry name" value="Nucleotide_cyclase"/>
</dbReference>
<dbReference type="Pfam" id="PF00563">
    <property type="entry name" value="EAL"/>
    <property type="match status" value="1"/>
</dbReference>
<feature type="domain" description="PAC" evidence="2">
    <location>
        <begin position="332"/>
        <end position="387"/>
    </location>
</feature>
<feature type="domain" description="EAL" evidence="3">
    <location>
        <begin position="816"/>
        <end position="1073"/>
    </location>
</feature>
<dbReference type="Pfam" id="PF00990">
    <property type="entry name" value="GGDEF"/>
    <property type="match status" value="1"/>
</dbReference>
<dbReference type="InterPro" id="IPR000160">
    <property type="entry name" value="GGDEF_dom"/>
</dbReference>
<evidence type="ECO:0000259" key="2">
    <source>
        <dbReference type="PROSITE" id="PS50113"/>
    </source>
</evidence>
<dbReference type="Gene3D" id="3.30.70.270">
    <property type="match status" value="1"/>
</dbReference>
<dbReference type="PROSITE" id="PS50113">
    <property type="entry name" value="PAC"/>
    <property type="match status" value="2"/>
</dbReference>
<dbReference type="OrthoDB" id="9804951at2"/>
<comment type="caution">
    <text evidence="5">The sequence shown here is derived from an EMBL/GenBank/DDBJ whole genome shotgun (WGS) entry which is preliminary data.</text>
</comment>
<dbReference type="Pfam" id="PF13188">
    <property type="entry name" value="PAS_8"/>
    <property type="match status" value="1"/>
</dbReference>
<dbReference type="SUPFAM" id="SSF55785">
    <property type="entry name" value="PYP-like sensor domain (PAS domain)"/>
    <property type="match status" value="5"/>
</dbReference>
<evidence type="ECO:0000259" key="1">
    <source>
        <dbReference type="PROSITE" id="PS50112"/>
    </source>
</evidence>
<keyword evidence="5" id="KW-0418">Kinase</keyword>
<dbReference type="InterPro" id="IPR035965">
    <property type="entry name" value="PAS-like_dom_sf"/>
</dbReference>
<dbReference type="Pfam" id="PF08447">
    <property type="entry name" value="PAS_3"/>
    <property type="match status" value="1"/>
</dbReference>
<dbReference type="NCBIfam" id="TIGR00254">
    <property type="entry name" value="GGDEF"/>
    <property type="match status" value="1"/>
</dbReference>
<dbReference type="AlphaFoldDB" id="A0A2P4EWV3"/>
<dbReference type="Proteomes" id="UP000243451">
    <property type="component" value="Unassembled WGS sequence"/>
</dbReference>
<dbReference type="GO" id="GO:0016301">
    <property type="term" value="F:kinase activity"/>
    <property type="evidence" value="ECO:0007669"/>
    <property type="project" value="UniProtKB-KW"/>
</dbReference>